<feature type="compositionally biased region" description="Basic residues" evidence="7">
    <location>
        <begin position="508"/>
        <end position="519"/>
    </location>
</feature>
<accession>A0A3B4DXJ9</accession>
<gene>
    <name evidence="9" type="primary">ASXL1</name>
</gene>
<dbReference type="OrthoDB" id="9947694at2759"/>
<feature type="compositionally biased region" description="Low complexity" evidence="7">
    <location>
        <begin position="583"/>
        <end position="594"/>
    </location>
</feature>
<feature type="compositionally biased region" description="Polar residues" evidence="7">
    <location>
        <begin position="566"/>
        <end position="575"/>
    </location>
</feature>
<keyword evidence="2" id="KW-1017">Isopeptide bond</keyword>
<feature type="domain" description="PP1-binding" evidence="8">
    <location>
        <begin position="261"/>
        <end position="321"/>
    </location>
</feature>
<sequence>MDGVEAVGSRTPLGTLTPSQQNSDGRETDFSKLTPSHFGISTDSFLTFSKEKDKSRVAQLKARRRSTIGLRGSPETNSLICFRAKAAMKTPPRTPQNILASPLFTGCDSIKQKMAAFQRLMGEDEENSEQSAPLMMKEEQGEGGMGGSLSKDVQTGNEVCSEERQDRITPSKRRPTATPPPSKKRRRVPLGLCEEEILEEPFSELQNTPTQEPGVRSSDFRSPELKLGLGSDSQSQLMSFPMLSKPEVIRTDDFEVSSVSKKKRVRFGAPLSPEFFDKTLPPSTPLQKGATPVRPPSSTGRKSLLKTPQRFDPPLPQPDFNSPGHNGASPVLSVSRRCRSREVESDEVFLDNEKITFPIMEDEFDNPPDDSKDADLAEGPELTLHLEPPAAGTELMNTGFREEEDLFPPFIADHSVALPAEVEAEPQPDLKQPESQQEQQPASPASTTEAPRSRGRKRKQPAQRENQTETKRSSRTAAASDKGKMKLPVEDVTEIRRSSRTAAESAKGKMKTTAAKKRFGSKEVDRSLYGKRNYASKNPLLSPIPESAASSLTNTPTHPHPDAKSDSSQTPAPNSHQRETDSTDATADLVAAAARWRQRFLQQPGKSGSATEVGHAIVEDDSASELEADPASADASVNTAAHTAGASSGTKARRTRRSSSRPAGRRRSGNTVRMKRLSGAHESETEGAVDEEQTRDTAGPLTESAIGDQMRQESTQSETLVRCESTQEEDNSHSALHQDKDEEPEPTAQRKQARKSPRVKSTAVTDVMEEEEPCQHPLETNQSGDERAEGEGGRELTESSLAVGDSEFSSVETLGGQNEPVLEPWQQANFNIEDILRPVVTRQRSVRRSLRNRRSMDVQASGLAWVDHTSPELITANRRRTRSRLSAVSQPPTFLDTEGAQANQGE</sequence>
<feature type="compositionally biased region" description="Acidic residues" evidence="7">
    <location>
        <begin position="619"/>
        <end position="628"/>
    </location>
</feature>
<dbReference type="PANTHER" id="PTHR21603:SF16">
    <property type="entry name" value="CELL DIVISION CYCLE-ASSOCIATED PROTEIN 2"/>
    <property type="match status" value="1"/>
</dbReference>
<feature type="compositionally biased region" description="Basic and acidic residues" evidence="7">
    <location>
        <begin position="784"/>
        <end position="797"/>
    </location>
</feature>
<feature type="region of interest" description="Disordered" evidence="7">
    <location>
        <begin position="270"/>
        <end position="820"/>
    </location>
</feature>
<feature type="compositionally biased region" description="Polar residues" evidence="7">
    <location>
        <begin position="807"/>
        <end position="816"/>
    </location>
</feature>
<dbReference type="GO" id="GO:0005634">
    <property type="term" value="C:nucleus"/>
    <property type="evidence" value="ECO:0007669"/>
    <property type="project" value="UniProtKB-SubCell"/>
</dbReference>
<proteinExistence type="predicted"/>
<evidence type="ECO:0000313" key="10">
    <source>
        <dbReference type="Proteomes" id="UP001501920"/>
    </source>
</evidence>
<organism evidence="9 10">
    <name type="scientific">Pygocentrus nattereri</name>
    <name type="common">Red-bellied piranha</name>
    <dbReference type="NCBI Taxonomy" id="42514"/>
    <lineage>
        <taxon>Eukaryota</taxon>
        <taxon>Metazoa</taxon>
        <taxon>Chordata</taxon>
        <taxon>Craniata</taxon>
        <taxon>Vertebrata</taxon>
        <taxon>Euteleostomi</taxon>
        <taxon>Actinopterygii</taxon>
        <taxon>Neopterygii</taxon>
        <taxon>Teleostei</taxon>
        <taxon>Ostariophysi</taxon>
        <taxon>Characiformes</taxon>
        <taxon>Characoidei</taxon>
        <taxon>Pygocentrus</taxon>
    </lineage>
</organism>
<feature type="compositionally biased region" description="Acidic residues" evidence="7">
    <location>
        <begin position="193"/>
        <end position="202"/>
    </location>
</feature>
<feature type="compositionally biased region" description="Low complexity" evidence="7">
    <location>
        <begin position="433"/>
        <end position="446"/>
    </location>
</feature>
<dbReference type="GO" id="GO:0005694">
    <property type="term" value="C:chromosome"/>
    <property type="evidence" value="ECO:0007669"/>
    <property type="project" value="TreeGrafter"/>
</dbReference>
<dbReference type="OMA" id="DSHRSEM"/>
<evidence type="ECO:0000256" key="6">
    <source>
        <dbReference type="ARBA" id="ARBA00023306"/>
    </source>
</evidence>
<evidence type="ECO:0000256" key="7">
    <source>
        <dbReference type="SAM" id="MobiDB-lite"/>
    </source>
</evidence>
<feature type="compositionally biased region" description="Polar residues" evidence="7">
    <location>
        <begin position="12"/>
        <end position="23"/>
    </location>
</feature>
<dbReference type="Ensembl" id="ENSPNAT00000000757.2">
    <property type="protein sequence ID" value="ENSPNAP00000028155.1"/>
    <property type="gene ID" value="ENSPNAG00000013723.2"/>
</dbReference>
<name>A0A3B4DXJ9_PYGNA</name>
<evidence type="ECO:0000313" key="9">
    <source>
        <dbReference type="Ensembl" id="ENSPNAP00000028155.1"/>
    </source>
</evidence>
<feature type="compositionally biased region" description="Polar residues" evidence="7">
    <location>
        <begin position="600"/>
        <end position="610"/>
    </location>
</feature>
<evidence type="ECO:0000256" key="3">
    <source>
        <dbReference type="ARBA" id="ARBA00022553"/>
    </source>
</evidence>
<dbReference type="PANTHER" id="PTHR21603">
    <property type="entry name" value="ANTIGEN KI-67-LIKE PROTEIN"/>
    <property type="match status" value="1"/>
</dbReference>
<comment type="subcellular location">
    <subcellularLocation>
        <location evidence="1">Nucleus</location>
    </subcellularLocation>
</comment>
<dbReference type="GO" id="GO:0051983">
    <property type="term" value="P:regulation of chromosome segregation"/>
    <property type="evidence" value="ECO:0007669"/>
    <property type="project" value="TreeGrafter"/>
</dbReference>
<evidence type="ECO:0000259" key="8">
    <source>
        <dbReference type="Pfam" id="PF15276"/>
    </source>
</evidence>
<dbReference type="AlphaFoldDB" id="A0A3B4DXJ9"/>
<feature type="compositionally biased region" description="Basic and acidic residues" evidence="7">
    <location>
        <begin position="730"/>
        <end position="740"/>
    </location>
</feature>
<feature type="region of interest" description="Disordered" evidence="7">
    <location>
        <begin position="122"/>
        <end position="237"/>
    </location>
</feature>
<dbReference type="Pfam" id="PF15276">
    <property type="entry name" value="PP1_bind"/>
    <property type="match status" value="1"/>
</dbReference>
<keyword evidence="4" id="KW-0832">Ubl conjugation</keyword>
<feature type="region of interest" description="Disordered" evidence="7">
    <location>
        <begin position="1"/>
        <end position="35"/>
    </location>
</feature>
<dbReference type="GO" id="GO:0007088">
    <property type="term" value="P:regulation of mitotic nuclear division"/>
    <property type="evidence" value="ECO:0007669"/>
    <property type="project" value="TreeGrafter"/>
</dbReference>
<reference evidence="9" key="2">
    <citation type="submission" date="2025-08" db="UniProtKB">
        <authorList>
            <consortium name="Ensembl"/>
        </authorList>
    </citation>
    <scope>IDENTIFICATION</scope>
</reference>
<keyword evidence="5" id="KW-0539">Nucleus</keyword>
<evidence type="ECO:0000256" key="2">
    <source>
        <dbReference type="ARBA" id="ARBA00022499"/>
    </source>
</evidence>
<evidence type="ECO:0000256" key="5">
    <source>
        <dbReference type="ARBA" id="ARBA00023242"/>
    </source>
</evidence>
<feature type="compositionally biased region" description="Low complexity" evidence="7">
    <location>
        <begin position="639"/>
        <end position="650"/>
    </location>
</feature>
<feature type="compositionally biased region" description="Basic residues" evidence="7">
    <location>
        <begin position="651"/>
        <end position="678"/>
    </location>
</feature>
<evidence type="ECO:0000256" key="1">
    <source>
        <dbReference type="ARBA" id="ARBA00004123"/>
    </source>
</evidence>
<reference evidence="9" key="3">
    <citation type="submission" date="2025-09" db="UniProtKB">
        <authorList>
            <consortium name="Ensembl"/>
        </authorList>
    </citation>
    <scope>IDENTIFICATION</scope>
</reference>
<dbReference type="InterPro" id="IPR029334">
    <property type="entry name" value="PP1-bd"/>
</dbReference>
<dbReference type="Proteomes" id="UP001501920">
    <property type="component" value="Chromosome 20"/>
</dbReference>
<feature type="region of interest" description="Disordered" evidence="7">
    <location>
        <begin position="879"/>
        <end position="906"/>
    </location>
</feature>
<keyword evidence="6" id="KW-0131">Cell cycle</keyword>
<reference evidence="9 10" key="1">
    <citation type="submission" date="2020-10" db="EMBL/GenBank/DDBJ databases">
        <title>Pygocentrus nattereri (red-bellied piranha) genome, fPygNat1, primary haplotype.</title>
        <authorList>
            <person name="Myers G."/>
            <person name="Meyer A."/>
            <person name="Karagic N."/>
            <person name="Pippel M."/>
            <person name="Winkler S."/>
            <person name="Tracey A."/>
            <person name="Wood J."/>
            <person name="Formenti G."/>
            <person name="Howe K."/>
            <person name="Fedrigo O."/>
            <person name="Jarvis E.D."/>
        </authorList>
    </citation>
    <scope>NUCLEOTIDE SEQUENCE [LARGE SCALE GENOMIC DNA]</scope>
</reference>
<protein>
    <recommendedName>
        <fullName evidence="8">PP1-binding domain-containing protein</fullName>
    </recommendedName>
</protein>
<keyword evidence="3" id="KW-0597">Phosphoprotein</keyword>
<keyword evidence="10" id="KW-1185">Reference proteome</keyword>
<evidence type="ECO:0000256" key="4">
    <source>
        <dbReference type="ARBA" id="ARBA00022843"/>
    </source>
</evidence>
<feature type="compositionally biased region" description="Basic and acidic residues" evidence="7">
    <location>
        <begin position="481"/>
        <end position="497"/>
    </location>
</feature>
<dbReference type="STRING" id="42514.ENSPNAP00000028155"/>
<feature type="compositionally biased region" description="Polar residues" evidence="7">
    <location>
        <begin position="548"/>
        <end position="557"/>
    </location>
</feature>
<dbReference type="GeneTree" id="ENSGT01120000274174"/>